<keyword evidence="2" id="KW-1185">Reference proteome</keyword>
<comment type="caution">
    <text evidence="1">The sequence shown here is derived from an EMBL/GenBank/DDBJ whole genome shotgun (WGS) entry which is preliminary data.</text>
</comment>
<protein>
    <submittedName>
        <fullName evidence="1">Uncharacterized protein</fullName>
    </submittedName>
</protein>
<evidence type="ECO:0000313" key="1">
    <source>
        <dbReference type="EMBL" id="KDR64004.1"/>
    </source>
</evidence>
<proteinExistence type="predicted"/>
<accession>A0ABR4SEA7</accession>
<dbReference type="EMBL" id="JHDU01000005">
    <property type="protein sequence ID" value="KDR64004.1"/>
    <property type="molecule type" value="Genomic_DNA"/>
</dbReference>
<reference evidence="1 2" key="1">
    <citation type="submission" date="2014-03" db="EMBL/GenBank/DDBJ databases">
        <title>Genome Sequence of Streptomyces wadayamensis A23 strain, an endophytic actinobacteria from Citrus reticulata.</title>
        <authorList>
            <person name="de Oliveira L.G."/>
            <person name="Tormet G.D."/>
            <person name="Marcon J."/>
            <person name="Samborsky M."/>
            <person name="Araujo W.L."/>
            <person name="de Azevedo J.L."/>
        </authorList>
    </citation>
    <scope>NUCLEOTIDE SEQUENCE [LARGE SCALE GENOMIC DNA]</scope>
    <source>
        <strain evidence="1 2">A23</strain>
    </source>
</reference>
<sequence>MSMENTVETACRICGLDDGESLYEDGFPRYVICECCYNESGIGDDTVTQVRELRGYWVGHGAQWHKPQSRPADWDLLSQLANIPPKWR</sequence>
<dbReference type="Proteomes" id="UP000027443">
    <property type="component" value="Unassembled WGS sequence"/>
</dbReference>
<name>A0ABR4SEA7_9ACTN</name>
<organism evidence="1 2">
    <name type="scientific">Streptomyces wadayamensis</name>
    <dbReference type="NCBI Taxonomy" id="141454"/>
    <lineage>
        <taxon>Bacteria</taxon>
        <taxon>Bacillati</taxon>
        <taxon>Actinomycetota</taxon>
        <taxon>Actinomycetes</taxon>
        <taxon>Kitasatosporales</taxon>
        <taxon>Streptomycetaceae</taxon>
        <taxon>Streptomyces</taxon>
    </lineage>
</organism>
<gene>
    <name evidence="1" type="ORF">DC60_30885</name>
</gene>
<evidence type="ECO:0000313" key="2">
    <source>
        <dbReference type="Proteomes" id="UP000027443"/>
    </source>
</evidence>